<comment type="caution">
    <text evidence="2">The sequence shown here is derived from an EMBL/GenBank/DDBJ whole genome shotgun (WGS) entry which is preliminary data.</text>
</comment>
<reference evidence="2" key="1">
    <citation type="submission" date="2022-03" db="EMBL/GenBank/DDBJ databases">
        <authorList>
            <person name="Lindestad O."/>
        </authorList>
    </citation>
    <scope>NUCLEOTIDE SEQUENCE</scope>
</reference>
<feature type="compositionally biased region" description="Polar residues" evidence="1">
    <location>
        <begin position="59"/>
        <end position="72"/>
    </location>
</feature>
<feature type="region of interest" description="Disordered" evidence="1">
    <location>
        <begin position="56"/>
        <end position="83"/>
    </location>
</feature>
<dbReference type="Proteomes" id="UP000838756">
    <property type="component" value="Unassembled WGS sequence"/>
</dbReference>
<protein>
    <submittedName>
        <fullName evidence="2">Jg22918 protein</fullName>
    </submittedName>
</protein>
<evidence type="ECO:0000256" key="1">
    <source>
        <dbReference type="SAM" id="MobiDB-lite"/>
    </source>
</evidence>
<organism evidence="2 3">
    <name type="scientific">Pararge aegeria aegeria</name>
    <dbReference type="NCBI Taxonomy" id="348720"/>
    <lineage>
        <taxon>Eukaryota</taxon>
        <taxon>Metazoa</taxon>
        <taxon>Ecdysozoa</taxon>
        <taxon>Arthropoda</taxon>
        <taxon>Hexapoda</taxon>
        <taxon>Insecta</taxon>
        <taxon>Pterygota</taxon>
        <taxon>Neoptera</taxon>
        <taxon>Endopterygota</taxon>
        <taxon>Lepidoptera</taxon>
        <taxon>Glossata</taxon>
        <taxon>Ditrysia</taxon>
        <taxon>Papilionoidea</taxon>
        <taxon>Nymphalidae</taxon>
        <taxon>Satyrinae</taxon>
        <taxon>Satyrini</taxon>
        <taxon>Parargina</taxon>
        <taxon>Pararge</taxon>
    </lineage>
</organism>
<keyword evidence="3" id="KW-1185">Reference proteome</keyword>
<name>A0A8S4R1J0_9NEOP</name>
<dbReference type="AlphaFoldDB" id="A0A8S4R1J0"/>
<dbReference type="EMBL" id="CAKXAJ010022316">
    <property type="protein sequence ID" value="CAH2227053.1"/>
    <property type="molecule type" value="Genomic_DNA"/>
</dbReference>
<proteinExistence type="predicted"/>
<accession>A0A8S4R1J0</accession>
<gene>
    <name evidence="2" type="primary">jg22918</name>
    <name evidence="2" type="ORF">PAEG_LOCUS7588</name>
</gene>
<evidence type="ECO:0000313" key="2">
    <source>
        <dbReference type="EMBL" id="CAH2227053.1"/>
    </source>
</evidence>
<sequence length="83" mass="8873">MPCGDGISEYSCPHHSSSRECRTRRLRECNEERVAASSTILLLSSAITNPSAQRGDYGQTLQSGQANKSSTGVVCPAGTELRT</sequence>
<evidence type="ECO:0000313" key="3">
    <source>
        <dbReference type="Proteomes" id="UP000838756"/>
    </source>
</evidence>